<dbReference type="InterPro" id="IPR000515">
    <property type="entry name" value="MetI-like"/>
</dbReference>
<dbReference type="SUPFAM" id="SSF161098">
    <property type="entry name" value="MetI-like"/>
    <property type="match status" value="1"/>
</dbReference>
<feature type="transmembrane region" description="Helical" evidence="7">
    <location>
        <begin position="304"/>
        <end position="330"/>
    </location>
</feature>
<evidence type="ECO:0000313" key="9">
    <source>
        <dbReference type="EMBL" id="TMI91052.1"/>
    </source>
</evidence>
<feature type="transmembrane region" description="Helical" evidence="7">
    <location>
        <begin position="12"/>
        <end position="32"/>
    </location>
</feature>
<reference evidence="9 10" key="1">
    <citation type="journal article" date="2019" name="Nat. Microbiol.">
        <title>Mediterranean grassland soil C-N compound turnover is dependent on rainfall and depth, and is mediated by genomically divergent microorganisms.</title>
        <authorList>
            <person name="Diamond S."/>
            <person name="Andeer P.F."/>
            <person name="Li Z."/>
            <person name="Crits-Christoph A."/>
            <person name="Burstein D."/>
            <person name="Anantharaman K."/>
            <person name="Lane K.R."/>
            <person name="Thomas B.C."/>
            <person name="Pan C."/>
            <person name="Northen T.R."/>
            <person name="Banfield J.F."/>
        </authorList>
    </citation>
    <scope>NUCLEOTIDE SEQUENCE [LARGE SCALE GENOMIC DNA]</scope>
    <source>
        <strain evidence="9">NP_3</strain>
    </source>
</reference>
<dbReference type="GO" id="GO:0071916">
    <property type="term" value="F:dipeptide transmembrane transporter activity"/>
    <property type="evidence" value="ECO:0007669"/>
    <property type="project" value="TreeGrafter"/>
</dbReference>
<keyword evidence="4 7" id="KW-0812">Transmembrane</keyword>
<sequence>MNLLRYVARRAGLTVFVIFGITLITFVISHVVPADPVVSYLGEHAPPDLVEKVRHQMGLDRPRHIQYLLYLRDLIHGNLGVSIMDNRPVSRDLAQYLPATVELSTAAMVVAIVIGVPTGIVSALYKDRWPDQVARVFALGGTSLPVFYVALLLLGLLYSRLGILPGPGQLGIYTPPPPHITGMVAVDALLSGSWATLGDALQHLILPAFVLGYYSAGLITRMTRGSLLEVLRQDYVRTARAKGVAEPRVVLRHALRNALLPTVTVIGLTYGGLLSGAVLTETIFSWPGLGRYVTNSMISVDIPAVLGVTLVIALIYSAANLIVDVLYAYLDPQIRYT</sequence>
<dbReference type="PANTHER" id="PTHR43163:SF6">
    <property type="entry name" value="DIPEPTIDE TRANSPORT SYSTEM PERMEASE PROTEIN DPPB-RELATED"/>
    <property type="match status" value="1"/>
</dbReference>
<evidence type="ECO:0000256" key="6">
    <source>
        <dbReference type="ARBA" id="ARBA00023136"/>
    </source>
</evidence>
<dbReference type="GO" id="GO:0005886">
    <property type="term" value="C:plasma membrane"/>
    <property type="evidence" value="ECO:0007669"/>
    <property type="project" value="UniProtKB-SubCell"/>
</dbReference>
<dbReference type="PROSITE" id="PS50928">
    <property type="entry name" value="ABC_TM1"/>
    <property type="match status" value="1"/>
</dbReference>
<feature type="transmembrane region" description="Helical" evidence="7">
    <location>
        <begin position="103"/>
        <end position="125"/>
    </location>
</feature>
<comment type="similarity">
    <text evidence="7">Belongs to the binding-protein-dependent transport system permease family.</text>
</comment>
<gene>
    <name evidence="9" type="ORF">E6H00_05030</name>
</gene>
<feature type="domain" description="ABC transmembrane type-1" evidence="8">
    <location>
        <begin position="97"/>
        <end position="327"/>
    </location>
</feature>
<keyword evidence="6 7" id="KW-0472">Membrane</keyword>
<dbReference type="Pfam" id="PF19300">
    <property type="entry name" value="BPD_transp_1_N"/>
    <property type="match status" value="1"/>
</dbReference>
<organism evidence="9 10">
    <name type="scientific">Candidatus Segetimicrobium genomatis</name>
    <dbReference type="NCBI Taxonomy" id="2569760"/>
    <lineage>
        <taxon>Bacteria</taxon>
        <taxon>Bacillati</taxon>
        <taxon>Candidatus Sysuimicrobiota</taxon>
        <taxon>Candidatus Sysuimicrobiia</taxon>
        <taxon>Candidatus Sysuimicrobiales</taxon>
        <taxon>Candidatus Segetimicrobiaceae</taxon>
        <taxon>Candidatus Segetimicrobium</taxon>
    </lineage>
</organism>
<dbReference type="Gene3D" id="1.10.3720.10">
    <property type="entry name" value="MetI-like"/>
    <property type="match status" value="1"/>
</dbReference>
<dbReference type="PANTHER" id="PTHR43163">
    <property type="entry name" value="DIPEPTIDE TRANSPORT SYSTEM PERMEASE PROTEIN DPPB-RELATED"/>
    <property type="match status" value="1"/>
</dbReference>
<comment type="subcellular location">
    <subcellularLocation>
        <location evidence="1 7">Cell membrane</location>
        <topology evidence="1 7">Multi-pass membrane protein</topology>
    </subcellularLocation>
</comment>
<keyword evidence="5 7" id="KW-1133">Transmembrane helix</keyword>
<protein>
    <submittedName>
        <fullName evidence="9">ABC transporter permease</fullName>
    </submittedName>
</protein>
<accession>A0A537K6A6</accession>
<keyword evidence="2 7" id="KW-0813">Transport</keyword>
<comment type="caution">
    <text evidence="9">The sequence shown here is derived from an EMBL/GenBank/DDBJ whole genome shotgun (WGS) entry which is preliminary data.</text>
</comment>
<dbReference type="AlphaFoldDB" id="A0A537K6A6"/>
<dbReference type="EMBL" id="VBAK01000105">
    <property type="protein sequence ID" value="TMI91052.1"/>
    <property type="molecule type" value="Genomic_DNA"/>
</dbReference>
<evidence type="ECO:0000259" key="8">
    <source>
        <dbReference type="PROSITE" id="PS50928"/>
    </source>
</evidence>
<dbReference type="Proteomes" id="UP000318509">
    <property type="component" value="Unassembled WGS sequence"/>
</dbReference>
<evidence type="ECO:0000256" key="3">
    <source>
        <dbReference type="ARBA" id="ARBA00022475"/>
    </source>
</evidence>
<feature type="transmembrane region" description="Helical" evidence="7">
    <location>
        <begin position="258"/>
        <end position="284"/>
    </location>
</feature>
<evidence type="ECO:0000256" key="1">
    <source>
        <dbReference type="ARBA" id="ARBA00004651"/>
    </source>
</evidence>
<keyword evidence="3" id="KW-1003">Cell membrane</keyword>
<dbReference type="InterPro" id="IPR035906">
    <property type="entry name" value="MetI-like_sf"/>
</dbReference>
<evidence type="ECO:0000256" key="7">
    <source>
        <dbReference type="RuleBase" id="RU363032"/>
    </source>
</evidence>
<evidence type="ECO:0000256" key="4">
    <source>
        <dbReference type="ARBA" id="ARBA00022692"/>
    </source>
</evidence>
<evidence type="ECO:0000256" key="2">
    <source>
        <dbReference type="ARBA" id="ARBA00022448"/>
    </source>
</evidence>
<evidence type="ECO:0000256" key="5">
    <source>
        <dbReference type="ARBA" id="ARBA00022989"/>
    </source>
</evidence>
<dbReference type="InterPro" id="IPR045621">
    <property type="entry name" value="BPD_transp_1_N"/>
</dbReference>
<evidence type="ECO:0000313" key="10">
    <source>
        <dbReference type="Proteomes" id="UP000318509"/>
    </source>
</evidence>
<dbReference type="Pfam" id="PF00528">
    <property type="entry name" value="BPD_transp_1"/>
    <property type="match status" value="1"/>
</dbReference>
<dbReference type="CDD" id="cd06261">
    <property type="entry name" value="TM_PBP2"/>
    <property type="match status" value="1"/>
</dbReference>
<name>A0A537K6A6_9BACT</name>
<feature type="transmembrane region" description="Helical" evidence="7">
    <location>
        <begin position="137"/>
        <end position="158"/>
    </location>
</feature>
<proteinExistence type="inferred from homology"/>
<feature type="transmembrane region" description="Helical" evidence="7">
    <location>
        <begin position="200"/>
        <end position="219"/>
    </location>
</feature>